<dbReference type="STRING" id="554083.BKD30_06615"/>
<reference evidence="3 4" key="1">
    <citation type="submission" date="2016-12" db="EMBL/GenBank/DDBJ databases">
        <title>Draft genome of Tersicoccus phoenicis 1P05MA.</title>
        <authorList>
            <person name="Nakajima Y."/>
            <person name="Yoshizawa S."/>
            <person name="Nakamura K."/>
            <person name="Ogura Y."/>
            <person name="Hayashi T."/>
            <person name="Kogure K."/>
        </authorList>
    </citation>
    <scope>NUCLEOTIDE SEQUENCE [LARGE SCALE GENOMIC DNA]</scope>
    <source>
        <strain evidence="3 4">1p05MA</strain>
    </source>
</reference>
<dbReference type="InterPro" id="IPR032856">
    <property type="entry name" value="GDE_N_bis"/>
</dbReference>
<dbReference type="GO" id="GO:0005975">
    <property type="term" value="P:carbohydrate metabolic process"/>
    <property type="evidence" value="ECO:0007669"/>
    <property type="project" value="InterPro"/>
</dbReference>
<dbReference type="RefSeq" id="WP_076703373.1">
    <property type="nucleotide sequence ID" value="NZ_MRDE01000036.1"/>
</dbReference>
<dbReference type="Pfam" id="PF14742">
    <property type="entry name" value="GDE_N_bis"/>
    <property type="match status" value="1"/>
</dbReference>
<dbReference type="AlphaFoldDB" id="A0A1R1LC83"/>
<proteinExistence type="predicted"/>
<feature type="domain" description="Putative glycogen debranching enzyme N-terminal" evidence="1">
    <location>
        <begin position="45"/>
        <end position="225"/>
    </location>
</feature>
<protein>
    <recommendedName>
        <fullName evidence="5">Amylo-alpha-1,6-glucosidase</fullName>
    </recommendedName>
</protein>
<dbReference type="SUPFAM" id="SSF48208">
    <property type="entry name" value="Six-hairpin glycosidases"/>
    <property type="match status" value="1"/>
</dbReference>
<dbReference type="InterPro" id="IPR012341">
    <property type="entry name" value="6hp_glycosidase-like_sf"/>
</dbReference>
<dbReference type="Proteomes" id="UP000187085">
    <property type="component" value="Unassembled WGS sequence"/>
</dbReference>
<keyword evidence="4" id="KW-1185">Reference proteome</keyword>
<evidence type="ECO:0000259" key="2">
    <source>
        <dbReference type="Pfam" id="PF22422"/>
    </source>
</evidence>
<evidence type="ECO:0008006" key="5">
    <source>
        <dbReference type="Google" id="ProtNLM"/>
    </source>
</evidence>
<dbReference type="Pfam" id="PF22422">
    <property type="entry name" value="MGH1-like_GH"/>
    <property type="match status" value="1"/>
</dbReference>
<comment type="caution">
    <text evidence="3">The sequence shown here is derived from an EMBL/GenBank/DDBJ whole genome shotgun (WGS) entry which is preliminary data.</text>
</comment>
<dbReference type="Gene3D" id="1.50.10.10">
    <property type="match status" value="1"/>
</dbReference>
<organism evidence="3 4">
    <name type="scientific">Tersicoccus phoenicis</name>
    <dbReference type="NCBI Taxonomy" id="554083"/>
    <lineage>
        <taxon>Bacteria</taxon>
        <taxon>Bacillati</taxon>
        <taxon>Actinomycetota</taxon>
        <taxon>Actinomycetes</taxon>
        <taxon>Micrococcales</taxon>
        <taxon>Micrococcaceae</taxon>
        <taxon>Tersicoccus</taxon>
    </lineage>
</organism>
<evidence type="ECO:0000313" key="3">
    <source>
        <dbReference type="EMBL" id="OMH25132.1"/>
    </source>
</evidence>
<name>A0A1R1LC83_9MICC</name>
<dbReference type="InterPro" id="IPR054491">
    <property type="entry name" value="MGH1-like_GH"/>
</dbReference>
<evidence type="ECO:0000313" key="4">
    <source>
        <dbReference type="Proteomes" id="UP000187085"/>
    </source>
</evidence>
<accession>A0A1R1LC83</accession>
<feature type="domain" description="Mannosylglycerate hydrolase MGH1-like glycoside hydrolase" evidence="2">
    <location>
        <begin position="371"/>
        <end position="618"/>
    </location>
</feature>
<dbReference type="OrthoDB" id="9759959at2"/>
<evidence type="ECO:0000259" key="1">
    <source>
        <dbReference type="Pfam" id="PF14742"/>
    </source>
</evidence>
<sequence>MSVDQPALHDAVVVLSAPIQVWSGRDGSVGSVAAGSGSGSGSVGSGAVPRGVDGIYCGDDRVIHAMQVDVQVDGQADGQRSPRLEFLGAVTPGGGTASFDFVLRVPGPTPDPVVTVHRTRSTDGTGAGETLLVRSALEHEVALRVSCVLWSDSSPLDLIKAGHATTATSPSIEGSTWRWRGPATTARVVAPEARHAVVRDGATHGIQLTWDVVVPANGQQSLGWRLELCDEEAVIGPAPAPAHDPATVDPSTPLGRLVRRASADLAGLRMSLAAAPDLPFLAAGAPWFFTLFGRDSLIAARLMLSVDPGLALGTVRALAHLQGTTTDPDTGEQPGKIPHEVRRTAADLADDRSVLPPVYYGTIDATCLWIMLLADLDTAGESATTRDLMPALLRALHWLRDESDADHDGFLEYFDVSGHGLANQGWKDSADSIRFADGTIATGAIALCEVQGYAHQAACEAAHLLERHGDLARRTVADLALDPELADPDRWRQWADELRTRFADAFWVADDDGAYPALALDGAKRPVDGVASNMGHLLGTGLLDRAQEDLVVDRLMSPAMFSGYGIRTMSTTNGAYWPLRYHVGSVWTHDTAMILDGMLRQGYHDAARRLAEGLLHAAEGFDFQLPELFSGESADVVWPPQPYPASCHPQAWAAASWVVVARALANR</sequence>
<dbReference type="EMBL" id="MRDE01000036">
    <property type="protein sequence ID" value="OMH25132.1"/>
    <property type="molecule type" value="Genomic_DNA"/>
</dbReference>
<gene>
    <name evidence="3" type="ORF">BKD30_06615</name>
</gene>
<dbReference type="InterPro" id="IPR008928">
    <property type="entry name" value="6-hairpin_glycosidase_sf"/>
</dbReference>